<dbReference type="InParanoid" id="A0A2I4CX12"/>
<keyword evidence="3" id="KW-0677">Repeat</keyword>
<dbReference type="RefSeq" id="XP_013884538.1">
    <property type="nucleotide sequence ID" value="XM_014029084.1"/>
</dbReference>
<keyword evidence="1 8" id="KW-0646">Protease inhibitor</keyword>
<evidence type="ECO:0000313" key="10">
    <source>
        <dbReference type="Proteomes" id="UP000192220"/>
    </source>
</evidence>
<dbReference type="Proteomes" id="UP000192220">
    <property type="component" value="Unplaced"/>
</dbReference>
<feature type="signal peptide" evidence="8">
    <location>
        <begin position="1"/>
        <end position="23"/>
    </location>
</feature>
<dbReference type="GO" id="GO:0004867">
    <property type="term" value="F:serine-type endopeptidase inhibitor activity"/>
    <property type="evidence" value="ECO:0007669"/>
    <property type="project" value="UniProtKB-UniRule"/>
</dbReference>
<dbReference type="PIRSF" id="PIRSF001620">
    <property type="entry name" value="TFPI"/>
    <property type="match status" value="1"/>
</dbReference>
<dbReference type="STRING" id="52670.A0A2I4CX12"/>
<dbReference type="InterPro" id="IPR020901">
    <property type="entry name" value="Prtase_inh_Kunz-CS"/>
</dbReference>
<dbReference type="PROSITE" id="PS00280">
    <property type="entry name" value="BPTI_KUNITZ_1"/>
    <property type="match status" value="3"/>
</dbReference>
<dbReference type="Pfam" id="PF00014">
    <property type="entry name" value="Kunitz_BPTI"/>
    <property type="match status" value="3"/>
</dbReference>
<dbReference type="KEGG" id="alim:106532916"/>
<comment type="subcellular location">
    <subcellularLocation>
        <location evidence="8">Secreted</location>
    </subcellularLocation>
</comment>
<evidence type="ECO:0000256" key="5">
    <source>
        <dbReference type="ARBA" id="ARBA00023084"/>
    </source>
</evidence>
<dbReference type="FunFam" id="4.10.410.10:FF:000004">
    <property type="entry name" value="Tissue factor pathway inhibitor"/>
    <property type="match status" value="2"/>
</dbReference>
<dbReference type="Gene3D" id="4.10.410.10">
    <property type="entry name" value="Pancreatic trypsin inhibitor Kunitz domain"/>
    <property type="match status" value="3"/>
</dbReference>
<gene>
    <name evidence="11" type="primary">tfpia</name>
</gene>
<dbReference type="PANTHER" id="PTHR10083:SF377">
    <property type="entry name" value="TISSUE FACTOR PATHWAY INHIBITOR"/>
    <property type="match status" value="1"/>
</dbReference>
<keyword evidence="5 8" id="KW-0094">Blood coagulation</keyword>
<keyword evidence="7" id="KW-0325">Glycoprotein</keyword>
<dbReference type="PRINTS" id="PR00759">
    <property type="entry name" value="BASICPTASE"/>
</dbReference>
<dbReference type="CTD" id="359833"/>
<accession>A0A2I4CX12</accession>
<evidence type="ECO:0000313" key="11">
    <source>
        <dbReference type="RefSeq" id="XP_013884538.1"/>
    </source>
</evidence>
<dbReference type="InterPro" id="IPR036880">
    <property type="entry name" value="Kunitz_BPTI_sf"/>
</dbReference>
<evidence type="ECO:0000256" key="2">
    <source>
        <dbReference type="ARBA" id="ARBA00022696"/>
    </source>
</evidence>
<name>A0A2I4CX12_AUSLI</name>
<keyword evidence="4 8" id="KW-0722">Serine protease inhibitor</keyword>
<feature type="chain" id="PRO_5013989259" description="Tissue factor pathway inhibitor" evidence="8">
    <location>
        <begin position="24"/>
        <end position="282"/>
    </location>
</feature>
<reference evidence="11" key="1">
    <citation type="submission" date="2025-08" db="UniProtKB">
        <authorList>
            <consortium name="RefSeq"/>
        </authorList>
    </citation>
    <scope>IDENTIFICATION</scope>
</reference>
<evidence type="ECO:0000256" key="1">
    <source>
        <dbReference type="ARBA" id="ARBA00022690"/>
    </source>
</evidence>
<evidence type="ECO:0000256" key="8">
    <source>
        <dbReference type="PIRNR" id="PIRNR001620"/>
    </source>
</evidence>
<evidence type="ECO:0000256" key="4">
    <source>
        <dbReference type="ARBA" id="ARBA00022900"/>
    </source>
</evidence>
<keyword evidence="10" id="KW-1185">Reference proteome</keyword>
<feature type="domain" description="BPTI/Kunitz inhibitor" evidence="9">
    <location>
        <begin position="41"/>
        <end position="91"/>
    </location>
</feature>
<dbReference type="SUPFAM" id="SSF57362">
    <property type="entry name" value="BPTI-like"/>
    <property type="match status" value="3"/>
</dbReference>
<dbReference type="PROSITE" id="PS50279">
    <property type="entry name" value="BPTI_KUNITZ_2"/>
    <property type="match status" value="3"/>
</dbReference>
<protein>
    <recommendedName>
        <fullName evidence="8">Tissue factor pathway inhibitor</fullName>
    </recommendedName>
</protein>
<dbReference type="FunCoup" id="A0A2I4CX12">
    <property type="interactions" value="132"/>
</dbReference>
<feature type="domain" description="BPTI/Kunitz inhibitor" evidence="9">
    <location>
        <begin position="202"/>
        <end position="252"/>
    </location>
</feature>
<evidence type="ECO:0000256" key="6">
    <source>
        <dbReference type="ARBA" id="ARBA00023157"/>
    </source>
</evidence>
<organism evidence="10 11">
    <name type="scientific">Austrofundulus limnaeus</name>
    <name type="common">Annual killifish</name>
    <dbReference type="NCBI Taxonomy" id="52670"/>
    <lineage>
        <taxon>Eukaryota</taxon>
        <taxon>Metazoa</taxon>
        <taxon>Chordata</taxon>
        <taxon>Craniata</taxon>
        <taxon>Vertebrata</taxon>
        <taxon>Euteleostomi</taxon>
        <taxon>Actinopterygii</taxon>
        <taxon>Neopterygii</taxon>
        <taxon>Teleostei</taxon>
        <taxon>Neoteleostei</taxon>
        <taxon>Acanthomorphata</taxon>
        <taxon>Ovalentaria</taxon>
        <taxon>Atherinomorphae</taxon>
        <taxon>Cyprinodontiformes</taxon>
        <taxon>Rivulidae</taxon>
        <taxon>Austrofundulus</taxon>
    </lineage>
</organism>
<sequence>MAPSNCWILCAVSLACLLCCGSCRRGKGVRSQEPLIFNELCAMRDEPGPCKAIKDRFFFNVNTGLCELFEYGGCGGNANNFQTKEECEESCVVSDEKSPCHLPEAPGPCRGLVARYFFDSSTQQCKSFFYGGCFGNANNFRSMSECQARCLNPANPTEAAEDDAKAARIVGLVQPTVKTESLVVSGPAVQQNDSQPVMNEICLKAVQRGPCPGSDRRFAFNPESRRCQPFSYSGCGGNENNFRSRRLCYYQCIRTSKGHEKMIKIKKKNVKKILNRSVRTHM</sequence>
<dbReference type="GO" id="GO:0005615">
    <property type="term" value="C:extracellular space"/>
    <property type="evidence" value="ECO:0007669"/>
    <property type="project" value="TreeGrafter"/>
</dbReference>
<dbReference type="InterPro" id="IPR002223">
    <property type="entry name" value="Kunitz_BPTI"/>
</dbReference>
<evidence type="ECO:0000256" key="7">
    <source>
        <dbReference type="ARBA" id="ARBA00023180"/>
    </source>
</evidence>
<dbReference type="AlphaFoldDB" id="A0A2I4CX12"/>
<dbReference type="InterPro" id="IPR050098">
    <property type="entry name" value="TFPI/VKTCI-like"/>
</dbReference>
<proteinExistence type="predicted"/>
<evidence type="ECO:0000256" key="3">
    <source>
        <dbReference type="ARBA" id="ARBA00022737"/>
    </source>
</evidence>
<feature type="domain" description="BPTI/Kunitz inhibitor" evidence="9">
    <location>
        <begin position="100"/>
        <end position="150"/>
    </location>
</feature>
<keyword evidence="8" id="KW-0732">Signal</keyword>
<dbReference type="GO" id="GO:0007596">
    <property type="term" value="P:blood coagulation"/>
    <property type="evidence" value="ECO:0007669"/>
    <property type="project" value="UniProtKB-UniRule"/>
</dbReference>
<evidence type="ECO:0000259" key="9">
    <source>
        <dbReference type="PROSITE" id="PS50279"/>
    </source>
</evidence>
<dbReference type="OrthoDB" id="5950222at2759"/>
<dbReference type="SMART" id="SM00131">
    <property type="entry name" value="KU"/>
    <property type="match status" value="3"/>
</dbReference>
<keyword evidence="2 8" id="KW-0356">Hemostasis</keyword>
<dbReference type="PANTHER" id="PTHR10083">
    <property type="entry name" value="KUNITZ-TYPE PROTEASE INHIBITOR-RELATED"/>
    <property type="match status" value="1"/>
</dbReference>
<keyword evidence="6" id="KW-1015">Disulfide bond</keyword>
<dbReference type="InterPro" id="IPR008296">
    <property type="entry name" value="TFPI-like"/>
</dbReference>
<dbReference type="CDD" id="cd00109">
    <property type="entry name" value="Kunitz-type"/>
    <property type="match status" value="2"/>
</dbReference>